<protein>
    <recommendedName>
        <fullName evidence="14">Probable Xaa-Pro aminopeptidase PEPP</fullName>
        <ecNumber evidence="5">3.4.11.9</ecNumber>
    </recommendedName>
    <alternativeName>
        <fullName evidence="11">Aminoacylproline aminopeptidase</fullName>
    </alternativeName>
    <alternativeName>
        <fullName evidence="13">Probable Xaa-Pro aminopeptidase pepP</fullName>
    </alternativeName>
    <alternativeName>
        <fullName evidence="12">Prolidase</fullName>
    </alternativeName>
</protein>
<dbReference type="PANTHER" id="PTHR43226:SF1">
    <property type="entry name" value="XAA-PRO DIPEPTIDASE"/>
    <property type="match status" value="1"/>
</dbReference>
<evidence type="ECO:0000256" key="13">
    <source>
        <dbReference type="ARBA" id="ARBA00039164"/>
    </source>
</evidence>
<evidence type="ECO:0000256" key="8">
    <source>
        <dbReference type="ARBA" id="ARBA00022801"/>
    </source>
</evidence>
<dbReference type="SMART" id="SM01011">
    <property type="entry name" value="AMP_N"/>
    <property type="match status" value="1"/>
</dbReference>
<evidence type="ECO:0000256" key="12">
    <source>
        <dbReference type="ARBA" id="ARBA00032413"/>
    </source>
</evidence>
<dbReference type="HOGENOM" id="CLU_017266_1_2_1"/>
<proteinExistence type="inferred from homology"/>
<keyword evidence="8" id="KW-0378">Hydrolase</keyword>
<dbReference type="Gene3D" id="3.90.230.10">
    <property type="entry name" value="Creatinase/methionine aminopeptidase superfamily"/>
    <property type="match status" value="1"/>
</dbReference>
<evidence type="ECO:0000256" key="9">
    <source>
        <dbReference type="ARBA" id="ARBA00023049"/>
    </source>
</evidence>
<dbReference type="InterPro" id="IPR029149">
    <property type="entry name" value="Creatin/AminoP/Spt16_N"/>
</dbReference>
<dbReference type="OMA" id="DAHALFF"/>
<feature type="domain" description="Aminopeptidase P N-terminal" evidence="15">
    <location>
        <begin position="19"/>
        <end position="153"/>
    </location>
</feature>
<name>U1GAY9_ENDPU</name>
<keyword evidence="6 16" id="KW-0031">Aminopeptidase</keyword>
<dbReference type="EC" id="3.4.11.9" evidence="5"/>
<comment type="similarity">
    <text evidence="4">Belongs to the peptidase M24B family.</text>
</comment>
<sequence length="457" mass="51315">MSVIAAFRKGQYPLLKGKYPAKDHARRVADQIQASGFGSDGVIYLESQKTRLIEDNDTPQKFRQRRYFFYLSGCELSDSCLIYDMATTELTLFVPPTEPEEVVWSGLPLSTSEALERYDIDKALPTTELNVTLASYTNSKKPMTVFAIPEQVSEDVTFLGFANTEFCILKKAIEEQRVTKDMYEISLIAKANAVSTLAHKAVLDQVKTASNERELEATFVAKCIAHGCKDQAYPSIVASGTNAATLHYVKNDEPLRDRLNVLLDAGGEYRCYASDVTRTFPISGSFTKESQVIYDIVDEMQSSCFQMLKAGVLWEDVHMNAHRVAIKGLKAAGLLKGDDQEIFDSRVSVAFFPHGLGHYLGMDTHDTGGKANYADPDMIFRYLRVRGQLPENSVITVEPGIYFCKFIIDPYLKNPELSKYIDQDVLQRFWDVGGVRIEDNIWITKDGYENLTTAPKL</sequence>
<evidence type="ECO:0000256" key="1">
    <source>
        <dbReference type="ARBA" id="ARBA00001424"/>
    </source>
</evidence>
<dbReference type="SUPFAM" id="SSF55920">
    <property type="entry name" value="Creatinase/aminopeptidase"/>
    <property type="match status" value="1"/>
</dbReference>
<dbReference type="GO" id="GO:0070006">
    <property type="term" value="F:metalloaminopeptidase activity"/>
    <property type="evidence" value="ECO:0007669"/>
    <property type="project" value="InterPro"/>
</dbReference>
<dbReference type="RefSeq" id="XP_007805228.1">
    <property type="nucleotide sequence ID" value="XM_007807037.1"/>
</dbReference>
<dbReference type="Proteomes" id="UP000019373">
    <property type="component" value="Unassembled WGS sequence"/>
</dbReference>
<dbReference type="AlphaFoldDB" id="U1GAY9"/>
<dbReference type="InterPro" id="IPR052433">
    <property type="entry name" value="X-Pro_dipept-like"/>
</dbReference>
<dbReference type="InterPro" id="IPR000994">
    <property type="entry name" value="Pept_M24"/>
</dbReference>
<keyword evidence="10" id="KW-0464">Manganese</keyword>
<dbReference type="InterPro" id="IPR036005">
    <property type="entry name" value="Creatinase/aminopeptidase-like"/>
</dbReference>
<dbReference type="Pfam" id="PF00557">
    <property type="entry name" value="Peptidase_M24"/>
    <property type="match status" value="1"/>
</dbReference>
<comment type="catalytic activity">
    <reaction evidence="1">
        <text>Release of any N-terminal amino acid, including proline, that is linked to proline, even from a dipeptide or tripeptide.</text>
        <dbReference type="EC" id="3.4.11.9"/>
    </reaction>
</comment>
<dbReference type="Gene3D" id="3.40.350.10">
    <property type="entry name" value="Creatinase/prolidase N-terminal domain"/>
    <property type="match status" value="1"/>
</dbReference>
<dbReference type="eggNOG" id="KOG2737">
    <property type="taxonomic scope" value="Eukaryota"/>
</dbReference>
<reference evidence="17" key="1">
    <citation type="journal article" date="2014" name="BMC Genomics">
        <title>Genome characteristics reveal the impact of lichenization on lichen-forming fungus Endocarpon pusillum Hedwig (Verrucariales, Ascomycota).</title>
        <authorList>
            <person name="Wang Y.-Y."/>
            <person name="Liu B."/>
            <person name="Zhang X.-Y."/>
            <person name="Zhou Q.-M."/>
            <person name="Zhang T."/>
            <person name="Li H."/>
            <person name="Yu Y.-F."/>
            <person name="Zhang X.-L."/>
            <person name="Hao X.-Y."/>
            <person name="Wang M."/>
            <person name="Wang L."/>
            <person name="Wei J.-C."/>
        </authorList>
    </citation>
    <scope>NUCLEOTIDE SEQUENCE [LARGE SCALE GENOMIC DNA]</scope>
    <source>
        <strain evidence="17">Z07020 / HMAS-L-300199</strain>
    </source>
</reference>
<accession>U1GAY9</accession>
<dbReference type="GO" id="GO:0030145">
    <property type="term" value="F:manganese ion binding"/>
    <property type="evidence" value="ECO:0007669"/>
    <property type="project" value="InterPro"/>
</dbReference>
<keyword evidence="17" id="KW-1185">Reference proteome</keyword>
<dbReference type="OrthoDB" id="10261878at2759"/>
<dbReference type="CDD" id="cd01087">
    <property type="entry name" value="Prolidase"/>
    <property type="match status" value="1"/>
</dbReference>
<dbReference type="SUPFAM" id="SSF53092">
    <property type="entry name" value="Creatinase/prolidase N-terminal domain"/>
    <property type="match status" value="1"/>
</dbReference>
<evidence type="ECO:0000256" key="5">
    <source>
        <dbReference type="ARBA" id="ARBA00012574"/>
    </source>
</evidence>
<evidence type="ECO:0000313" key="17">
    <source>
        <dbReference type="Proteomes" id="UP000019373"/>
    </source>
</evidence>
<organism evidence="16 17">
    <name type="scientific">Endocarpon pusillum (strain Z07020 / HMAS-L-300199)</name>
    <name type="common">Lichen-forming fungus</name>
    <dbReference type="NCBI Taxonomy" id="1263415"/>
    <lineage>
        <taxon>Eukaryota</taxon>
        <taxon>Fungi</taxon>
        <taxon>Dikarya</taxon>
        <taxon>Ascomycota</taxon>
        <taxon>Pezizomycotina</taxon>
        <taxon>Eurotiomycetes</taxon>
        <taxon>Chaetothyriomycetidae</taxon>
        <taxon>Verrucariales</taxon>
        <taxon>Verrucariaceae</taxon>
        <taxon>Endocarpon</taxon>
    </lineage>
</organism>
<evidence type="ECO:0000256" key="7">
    <source>
        <dbReference type="ARBA" id="ARBA00022723"/>
    </source>
</evidence>
<evidence type="ECO:0000256" key="6">
    <source>
        <dbReference type="ARBA" id="ARBA00022438"/>
    </source>
</evidence>
<evidence type="ECO:0000313" key="16">
    <source>
        <dbReference type="EMBL" id="ERF69168.1"/>
    </source>
</evidence>
<dbReference type="Pfam" id="PF05195">
    <property type="entry name" value="AMP_N"/>
    <property type="match status" value="1"/>
</dbReference>
<dbReference type="EMBL" id="KE721469">
    <property type="protein sequence ID" value="ERF69168.1"/>
    <property type="molecule type" value="Genomic_DNA"/>
</dbReference>
<keyword evidence="7" id="KW-0479">Metal-binding</keyword>
<dbReference type="InterPro" id="IPR007865">
    <property type="entry name" value="Aminopep_P_N"/>
</dbReference>
<comment type="cofactor">
    <cofactor evidence="2">
        <name>Mn(2+)</name>
        <dbReference type="ChEBI" id="CHEBI:29035"/>
    </cofactor>
</comment>
<evidence type="ECO:0000256" key="4">
    <source>
        <dbReference type="ARBA" id="ARBA00008766"/>
    </source>
</evidence>
<keyword evidence="9" id="KW-0482">Metalloprotease</keyword>
<dbReference type="PANTHER" id="PTHR43226">
    <property type="entry name" value="XAA-PRO AMINOPEPTIDASE 3"/>
    <property type="match status" value="1"/>
</dbReference>
<evidence type="ECO:0000256" key="2">
    <source>
        <dbReference type="ARBA" id="ARBA00001936"/>
    </source>
</evidence>
<comment type="function">
    <text evidence="3">Catalyzes the removal of a penultimate prolyl residue from the N-termini of peptides.</text>
</comment>
<evidence type="ECO:0000256" key="11">
    <source>
        <dbReference type="ARBA" id="ARBA00030849"/>
    </source>
</evidence>
<evidence type="ECO:0000256" key="10">
    <source>
        <dbReference type="ARBA" id="ARBA00023211"/>
    </source>
</evidence>
<evidence type="ECO:0000259" key="15">
    <source>
        <dbReference type="SMART" id="SM01011"/>
    </source>
</evidence>
<dbReference type="GeneID" id="19236183"/>
<keyword evidence="6 16" id="KW-0645">Protease</keyword>
<gene>
    <name evidence="16" type="ORF">EPUS_01125</name>
</gene>
<dbReference type="GO" id="GO:0006508">
    <property type="term" value="P:proteolysis"/>
    <property type="evidence" value="ECO:0007669"/>
    <property type="project" value="TreeGrafter"/>
</dbReference>
<evidence type="ECO:0000256" key="3">
    <source>
        <dbReference type="ARBA" id="ARBA00002443"/>
    </source>
</evidence>
<evidence type="ECO:0000256" key="14">
    <source>
        <dbReference type="ARBA" id="ARBA00039424"/>
    </source>
</evidence>